<gene>
    <name evidence="1" type="ORF">PL11_007450</name>
</gene>
<dbReference type="RefSeq" id="WP_035167637.1">
    <property type="nucleotide sequence ID" value="NZ_CP018906.1"/>
</dbReference>
<dbReference type="Pfam" id="PF17312">
    <property type="entry name" value="Helveticin_J"/>
    <property type="match status" value="1"/>
</dbReference>
<sequence length="322" mass="35258">MAKVPAKKAFTITNLDSDNAVQKVYVGTKNLYALQRVGSDSYISRAPIDPFTGTAQSAVAQDTMIIKGTGHSQTLDWYQYNGVDYFLVAIKTNDKKWATQIGRVQYKAGTTITGNTLITRMSSINRAQKADASIGTLLRTEAAVSTSRKEILILAMAQDAAGHNTKSVFTRYNLNAVNAIFDRIENSSKNFISAGDAEVRAAAISTMTVNGSLYSKTANNSIQGIDLSDGAAVYLSSGNEGETPYITKFLWNGSISIGKPLYNIYWPKYPSTGESLVETEGLQLKDYLYLGIGTHTKPASYTYNQGNHTKNNYVYYIDKTLF</sequence>
<dbReference type="GO" id="GO:0042742">
    <property type="term" value="P:defense response to bacterium"/>
    <property type="evidence" value="ECO:0007669"/>
    <property type="project" value="InterPro"/>
</dbReference>
<accession>A0A1S6QJF4</accession>
<dbReference type="InterPro" id="IPR035280">
    <property type="entry name" value="Helveticin_J"/>
</dbReference>
<dbReference type="Proteomes" id="UP000030361">
    <property type="component" value="Chromosome"/>
</dbReference>
<reference evidence="1 2" key="1">
    <citation type="journal article" date="2015" name="Genome Announc.">
        <title>Genome Sequence of Lactobacillus curieae CCTCC M 2011381T, a Novel Producer of Gamma-aminobutyric Acid.</title>
        <authorList>
            <person name="Wang Y."/>
            <person name="Wang Y."/>
            <person name="Lang C."/>
            <person name="Wei D."/>
            <person name="Xu P."/>
            <person name="Xie J."/>
        </authorList>
    </citation>
    <scope>NUCLEOTIDE SEQUENCE [LARGE SCALE GENOMIC DNA]</scope>
    <source>
        <strain evidence="1 2">CCTCC M 2011381</strain>
    </source>
</reference>
<name>A0A1S6QJF4_9LACO</name>
<dbReference type="eggNOG" id="ENOG5032UYQ">
    <property type="taxonomic scope" value="Bacteria"/>
</dbReference>
<organism evidence="1 2">
    <name type="scientific">Lentilactobacillus curieae</name>
    <dbReference type="NCBI Taxonomy" id="1138822"/>
    <lineage>
        <taxon>Bacteria</taxon>
        <taxon>Bacillati</taxon>
        <taxon>Bacillota</taxon>
        <taxon>Bacilli</taxon>
        <taxon>Lactobacillales</taxon>
        <taxon>Lactobacillaceae</taxon>
        <taxon>Lentilactobacillus</taxon>
    </lineage>
</organism>
<protein>
    <submittedName>
        <fullName evidence="1">Uncharacterized protein</fullName>
    </submittedName>
</protein>
<proteinExistence type="predicted"/>
<dbReference type="OrthoDB" id="2297060at2"/>
<evidence type="ECO:0000313" key="2">
    <source>
        <dbReference type="Proteomes" id="UP000030361"/>
    </source>
</evidence>
<evidence type="ECO:0000313" key="1">
    <source>
        <dbReference type="EMBL" id="AQW21758.1"/>
    </source>
</evidence>
<dbReference type="EMBL" id="CP018906">
    <property type="protein sequence ID" value="AQW21758.1"/>
    <property type="molecule type" value="Genomic_DNA"/>
</dbReference>
<keyword evidence="2" id="KW-1185">Reference proteome</keyword>
<dbReference type="AlphaFoldDB" id="A0A1S6QJF4"/>
<dbReference type="KEGG" id="lcu:PL11_007450"/>